<dbReference type="SUPFAM" id="SSF109604">
    <property type="entry name" value="HD-domain/PDEase-like"/>
    <property type="match status" value="1"/>
</dbReference>
<dbReference type="InterPro" id="IPR052020">
    <property type="entry name" value="Cyclic_di-GMP/3'3'-cGAMP_PDE"/>
</dbReference>
<sequence>MVDDDMLFDDDETPAPAASAQPWEILIVDDEQAVHQVTELVMSDFEFDGRRVHFTHCYSGTEARTRLAEPGQFALILLDVVMESEHAGLELVRYIREELGDRNVRIVLRTGQPGQAPQAVVLKTYDINDYREKTELTHAKLSTVFYSSLRAYRDLMRLERARLGLRRSVDAITQVCDSDNLRHFCSAVLEQASALLGHAAEGICASRLSAYAAARQAGRLQVLAVTPAYAGLQLEESLERLPAPVRAAFVRCMAERADHDGPRYYACYYRTREGNESLLYMSFSEPVPAEGRELLGLFAANVAITYEKLLAREEAQATHSAIIHILGAALESRSAAAGGHVERVGEIAAMLGQAVDMPEGAVRQLRQAAPLHDIGHAGIPDAILNQPGPLDAEQRARMQGHSDIGWHMLSRSQQPVLKLAARIAHEHHERWDGAGYPQGLRGAHISLAARITALADFVDAMVSPRCYRPPHTLQHALDEVREGSGSRFDPALANLLLQNTDYLHNLYRRHPPS</sequence>
<protein>
    <submittedName>
        <fullName evidence="4">DUF3369 domain-containing protein</fullName>
    </submittedName>
</protein>
<dbReference type="RefSeq" id="WP_161024498.1">
    <property type="nucleotide sequence ID" value="NZ_WWCJ01000003.1"/>
</dbReference>
<dbReference type="InterPro" id="IPR037522">
    <property type="entry name" value="HD_GYP_dom"/>
</dbReference>
<dbReference type="CDD" id="cd00077">
    <property type="entry name" value="HDc"/>
    <property type="match status" value="1"/>
</dbReference>
<evidence type="ECO:0000313" key="4">
    <source>
        <dbReference type="EMBL" id="MYN01482.1"/>
    </source>
</evidence>
<organism evidence="4 5">
    <name type="scientific">Pseudoduganella guangdongensis</name>
    <dbReference type="NCBI Taxonomy" id="2692179"/>
    <lineage>
        <taxon>Bacteria</taxon>
        <taxon>Pseudomonadati</taxon>
        <taxon>Pseudomonadota</taxon>
        <taxon>Betaproteobacteria</taxon>
        <taxon>Burkholderiales</taxon>
        <taxon>Oxalobacteraceae</taxon>
        <taxon>Telluria group</taxon>
        <taxon>Pseudoduganella</taxon>
    </lineage>
</organism>
<evidence type="ECO:0000259" key="2">
    <source>
        <dbReference type="PROSITE" id="PS50110"/>
    </source>
</evidence>
<feature type="domain" description="HD-GYP" evidence="3">
    <location>
        <begin position="315"/>
        <end position="512"/>
    </location>
</feature>
<dbReference type="PROSITE" id="PS50110">
    <property type="entry name" value="RESPONSE_REGULATORY"/>
    <property type="match status" value="1"/>
</dbReference>
<gene>
    <name evidence="4" type="ORF">GTP41_05155</name>
</gene>
<dbReference type="GO" id="GO:0008081">
    <property type="term" value="F:phosphoric diester hydrolase activity"/>
    <property type="evidence" value="ECO:0007669"/>
    <property type="project" value="UniProtKB-ARBA"/>
</dbReference>
<dbReference type="Pfam" id="PF11849">
    <property type="entry name" value="DUF3369"/>
    <property type="match status" value="1"/>
</dbReference>
<evidence type="ECO:0000256" key="1">
    <source>
        <dbReference type="PROSITE-ProRule" id="PRU00169"/>
    </source>
</evidence>
<evidence type="ECO:0000259" key="3">
    <source>
        <dbReference type="PROSITE" id="PS51832"/>
    </source>
</evidence>
<dbReference type="Pfam" id="PF00072">
    <property type="entry name" value="Response_reg"/>
    <property type="match status" value="1"/>
</dbReference>
<reference evidence="4 5" key="1">
    <citation type="submission" date="2019-12" db="EMBL/GenBank/DDBJ databases">
        <title>Novel species isolated from a subtropical stream in China.</title>
        <authorList>
            <person name="Lu H."/>
        </authorList>
    </citation>
    <scope>NUCLEOTIDE SEQUENCE [LARGE SCALE GENOMIC DNA]</scope>
    <source>
        <strain evidence="4 5">DS3</strain>
    </source>
</reference>
<dbReference type="Proteomes" id="UP000448575">
    <property type="component" value="Unassembled WGS sequence"/>
</dbReference>
<comment type="caution">
    <text evidence="4">The sequence shown here is derived from an EMBL/GenBank/DDBJ whole genome shotgun (WGS) entry which is preliminary data.</text>
</comment>
<dbReference type="PROSITE" id="PS51832">
    <property type="entry name" value="HD_GYP"/>
    <property type="match status" value="1"/>
</dbReference>
<evidence type="ECO:0000313" key="5">
    <source>
        <dbReference type="Proteomes" id="UP000448575"/>
    </source>
</evidence>
<dbReference type="Pfam" id="PF13487">
    <property type="entry name" value="HD_5"/>
    <property type="match status" value="1"/>
</dbReference>
<dbReference type="InterPro" id="IPR003607">
    <property type="entry name" value="HD/PDEase_dom"/>
</dbReference>
<name>A0A6N9HEA0_9BURK</name>
<feature type="domain" description="Response regulatory" evidence="2">
    <location>
        <begin position="24"/>
        <end position="148"/>
    </location>
</feature>
<feature type="modified residue" description="4-aspartylphosphate" evidence="1">
    <location>
        <position position="79"/>
    </location>
</feature>
<keyword evidence="1" id="KW-0597">Phosphoprotein</keyword>
<dbReference type="PANTHER" id="PTHR45228:SF9">
    <property type="entry name" value="3'3'-CGAMP-SPECIFIC PHOSPHODIESTERASE 2"/>
    <property type="match status" value="1"/>
</dbReference>
<dbReference type="SUPFAM" id="SSF52172">
    <property type="entry name" value="CheY-like"/>
    <property type="match status" value="1"/>
</dbReference>
<dbReference type="EMBL" id="WWCJ01000003">
    <property type="protein sequence ID" value="MYN01482.1"/>
    <property type="molecule type" value="Genomic_DNA"/>
</dbReference>
<dbReference type="InterPro" id="IPR021800">
    <property type="entry name" value="DUF3369"/>
</dbReference>
<dbReference type="InterPro" id="IPR011006">
    <property type="entry name" value="CheY-like_superfamily"/>
</dbReference>
<dbReference type="PANTHER" id="PTHR45228">
    <property type="entry name" value="CYCLIC DI-GMP PHOSPHODIESTERASE TM_0186-RELATED"/>
    <property type="match status" value="1"/>
</dbReference>
<proteinExistence type="predicted"/>
<dbReference type="AlphaFoldDB" id="A0A6N9HEA0"/>
<dbReference type="Gene3D" id="1.10.3210.10">
    <property type="entry name" value="Hypothetical protein af1432"/>
    <property type="match status" value="1"/>
</dbReference>
<dbReference type="InterPro" id="IPR001789">
    <property type="entry name" value="Sig_transdc_resp-reg_receiver"/>
</dbReference>
<dbReference type="GO" id="GO:0000160">
    <property type="term" value="P:phosphorelay signal transduction system"/>
    <property type="evidence" value="ECO:0007669"/>
    <property type="project" value="InterPro"/>
</dbReference>
<keyword evidence="5" id="KW-1185">Reference proteome</keyword>
<dbReference type="Gene3D" id="3.40.50.2300">
    <property type="match status" value="1"/>
</dbReference>
<accession>A0A6N9HEA0</accession>
<dbReference type="SMART" id="SM00471">
    <property type="entry name" value="HDc"/>
    <property type="match status" value="1"/>
</dbReference>